<gene>
    <name evidence="6" type="ORF">CKA38_03560</name>
</gene>
<dbReference type="InterPro" id="IPR023166">
    <property type="entry name" value="BaiN-like_dom_sf"/>
</dbReference>
<dbReference type="InterPro" id="IPR057661">
    <property type="entry name" value="RsdA/BaiN/AoA(So)_Rossmann"/>
</dbReference>
<dbReference type="Gene3D" id="1.10.8.260">
    <property type="entry name" value="HI0933 insert domain-like"/>
    <property type="match status" value="1"/>
</dbReference>
<reference evidence="6 7" key="1">
    <citation type="journal article" date="2018" name="Syst. Appl. Microbiol.">
        <title>Ereboglobus luteus gen. nov. sp. nov. from cockroach guts, and new insights into the oxygen relationship of the genera Opitutus and Didymococcus (Verrucomicrobia: Opitutaceae).</title>
        <authorList>
            <person name="Tegtmeier D."/>
            <person name="Belitz A."/>
            <person name="Radek R."/>
            <person name="Heimerl T."/>
            <person name="Brune A."/>
        </authorList>
    </citation>
    <scope>NUCLEOTIDE SEQUENCE [LARGE SCALE GENOMIC DNA]</scope>
    <source>
        <strain evidence="6 7">Ho45</strain>
    </source>
</reference>
<evidence type="ECO:0000256" key="3">
    <source>
        <dbReference type="ARBA" id="ARBA00022827"/>
    </source>
</evidence>
<evidence type="ECO:0000259" key="4">
    <source>
        <dbReference type="Pfam" id="PF03486"/>
    </source>
</evidence>
<dbReference type="InterPro" id="IPR004792">
    <property type="entry name" value="BaiN-like"/>
</dbReference>
<keyword evidence="3" id="KW-0274">FAD</keyword>
<evidence type="ECO:0000256" key="2">
    <source>
        <dbReference type="ARBA" id="ARBA00022630"/>
    </source>
</evidence>
<evidence type="ECO:0000259" key="5">
    <source>
        <dbReference type="Pfam" id="PF22780"/>
    </source>
</evidence>
<sequence>MASETPQRIVIAGGGAAGYFAAITCAEACARNNTDVEITLLEAAPQPLAKVRISGGGRCNVTRACFDTRELVKGYPRGGRELLGAFHRWQPRDTIEWFESRGVPLITQPDLRMFPAADTSQAIIDCLQHAAARTGVKVRTKCGLTNAVASAAPRSFNLALSTGETLPCDRLLIATGGGAKSGATLAIAEKLGHTIEAPVPSLFTFNIDDPRLRDLAGFAVPCAATAIPDSTPKLRETGPMIITHWGLSGPAILKISAWGARELHARNYHFPLTVNWLGPITTEQARATLAATRASHARRQITTSNPFALSSRLWERLAAAANIPAATTWANLSKTQLAALAAQCTACEFTVTGKSTNKDEFVTCGGVRLGEVDFKTMQSRVCPGLYFAGEVLDIDGITGGYNFQAAWTTGRLAGLAMAEN</sequence>
<proteinExistence type="predicted"/>
<dbReference type="InterPro" id="IPR055178">
    <property type="entry name" value="RsdA/BaiN/AoA(So)-like_dom"/>
</dbReference>
<evidence type="ECO:0000313" key="7">
    <source>
        <dbReference type="Proteomes" id="UP000244896"/>
    </source>
</evidence>
<name>A0A2U8E0T0_9BACT</name>
<protein>
    <submittedName>
        <fullName evidence="6">Aminoacetone oxidase family FAD-binding enzyme</fullName>
    </submittedName>
</protein>
<dbReference type="AlphaFoldDB" id="A0A2U8E0T0"/>
<keyword evidence="7" id="KW-1185">Reference proteome</keyword>
<dbReference type="Pfam" id="PF03486">
    <property type="entry name" value="HI0933_like"/>
    <property type="match status" value="1"/>
</dbReference>
<dbReference type="KEGG" id="elut:CKA38_03560"/>
<accession>A0A2U8E0T0</accession>
<dbReference type="Gene3D" id="2.40.30.10">
    <property type="entry name" value="Translation factors"/>
    <property type="match status" value="1"/>
</dbReference>
<feature type="domain" description="RsdA/BaiN/AoA(So)-like Rossmann fold-like" evidence="4">
    <location>
        <begin position="8"/>
        <end position="414"/>
    </location>
</feature>
<dbReference type="PANTHER" id="PTHR42887">
    <property type="entry name" value="OS12G0638800 PROTEIN"/>
    <property type="match status" value="1"/>
</dbReference>
<dbReference type="SUPFAM" id="SSF160996">
    <property type="entry name" value="HI0933 insert domain-like"/>
    <property type="match status" value="1"/>
</dbReference>
<dbReference type="Proteomes" id="UP000244896">
    <property type="component" value="Chromosome"/>
</dbReference>
<dbReference type="NCBIfam" id="TIGR00275">
    <property type="entry name" value="aminoacetone oxidase family FAD-binding enzyme"/>
    <property type="match status" value="1"/>
</dbReference>
<dbReference type="SUPFAM" id="SSF51905">
    <property type="entry name" value="FAD/NAD(P)-binding domain"/>
    <property type="match status" value="1"/>
</dbReference>
<evidence type="ECO:0000256" key="1">
    <source>
        <dbReference type="ARBA" id="ARBA00001974"/>
    </source>
</evidence>
<evidence type="ECO:0000313" key="6">
    <source>
        <dbReference type="EMBL" id="AWI08448.1"/>
    </source>
</evidence>
<dbReference type="OrthoDB" id="9773233at2"/>
<comment type="cofactor">
    <cofactor evidence="1">
        <name>FAD</name>
        <dbReference type="ChEBI" id="CHEBI:57692"/>
    </cofactor>
</comment>
<dbReference type="RefSeq" id="WP_108824256.1">
    <property type="nucleotide sequence ID" value="NZ_CP023004.1"/>
</dbReference>
<keyword evidence="2" id="KW-0285">Flavoprotein</keyword>
<dbReference type="EMBL" id="CP023004">
    <property type="protein sequence ID" value="AWI08448.1"/>
    <property type="molecule type" value="Genomic_DNA"/>
</dbReference>
<dbReference type="Gene3D" id="3.50.50.60">
    <property type="entry name" value="FAD/NAD(P)-binding domain"/>
    <property type="match status" value="1"/>
</dbReference>
<dbReference type="InterPro" id="IPR036188">
    <property type="entry name" value="FAD/NAD-bd_sf"/>
</dbReference>
<organism evidence="6 7">
    <name type="scientific">Ereboglobus luteus</name>
    <dbReference type="NCBI Taxonomy" id="1796921"/>
    <lineage>
        <taxon>Bacteria</taxon>
        <taxon>Pseudomonadati</taxon>
        <taxon>Verrucomicrobiota</taxon>
        <taxon>Opitutia</taxon>
        <taxon>Opitutales</taxon>
        <taxon>Opitutaceae</taxon>
        <taxon>Ereboglobus</taxon>
    </lineage>
</organism>
<feature type="domain" description="RsdA/BaiN/AoA(So)-like insert" evidence="5">
    <location>
        <begin position="199"/>
        <end position="362"/>
    </location>
</feature>
<dbReference type="Pfam" id="PF22780">
    <property type="entry name" value="HI0933_like_1st"/>
    <property type="match status" value="1"/>
</dbReference>
<dbReference type="PRINTS" id="PR00368">
    <property type="entry name" value="FADPNR"/>
</dbReference>
<dbReference type="PANTHER" id="PTHR42887:SF2">
    <property type="entry name" value="OS12G0638800 PROTEIN"/>
    <property type="match status" value="1"/>
</dbReference>